<dbReference type="PANTHER" id="PTHR13390:SF0">
    <property type="entry name" value="LIPID DROPLET-ASSOCIATED HYDROLASE"/>
    <property type="match status" value="1"/>
</dbReference>
<evidence type="ECO:0000256" key="7">
    <source>
        <dbReference type="ARBA" id="ARBA00039150"/>
    </source>
</evidence>
<evidence type="ECO:0000256" key="2">
    <source>
        <dbReference type="ARBA" id="ARBA00008300"/>
    </source>
</evidence>
<sequence length="329" mass="37671">MAGSADDHSLWLKINGVVTRVVRFGFKEEIRALRSPIVLMISGNPGEVAYYSDLLYEVHCKTGLPVLGVSHAGHNVPPKGHSLPAIADNEDLYSLNGQIFHKKCFIEEYISRESKLVLIGHSIGCYIVLELLNRYDSIRSQVLHSILIFPTIESMGDTSEALKYKFLFGWFKYPLLGLSYILDQLRDDYKQKLVAFMLRMGGEKDVPQCVLTSATNLLHPNCLRALIHMSLIEFKTVNQLNREAIERNEQKLTFLYGDCDQWCPLEYYRRIHLLYPNCDIRLCLKHMNHAFVMNRESTSKVERHAPAKAYWARAQGMPSVFETCPPAQF</sequence>
<evidence type="ECO:0000256" key="5">
    <source>
        <dbReference type="ARBA" id="ARBA00022801"/>
    </source>
</evidence>
<comment type="similarity">
    <text evidence="2">Belongs to the AB hydrolase superfamily. LDAH family.</text>
</comment>
<protein>
    <recommendedName>
        <fullName evidence="3">Lipid droplet-associated hydrolase</fullName>
        <ecNumber evidence="7">3.1.1.13</ecNumber>
    </recommendedName>
    <alternativeName>
        <fullName evidence="6">Lipid droplet-associated serine hydrolase</fullName>
    </alternativeName>
</protein>
<keyword evidence="4" id="KW-0551">Lipid droplet</keyword>
<evidence type="ECO:0000256" key="8">
    <source>
        <dbReference type="ARBA" id="ARBA00049527"/>
    </source>
</evidence>
<dbReference type="GO" id="GO:0004771">
    <property type="term" value="F:sterol ester esterase activity"/>
    <property type="evidence" value="ECO:0007669"/>
    <property type="project" value="UniProtKB-EC"/>
</dbReference>
<proteinExistence type="inferred from homology"/>
<dbReference type="EMBL" id="CAJPVJ010000032">
    <property type="protein sequence ID" value="CAG2159057.1"/>
    <property type="molecule type" value="Genomic_DNA"/>
</dbReference>
<dbReference type="InterPro" id="IPR019363">
    <property type="entry name" value="LDAH"/>
</dbReference>
<organism evidence="9">
    <name type="scientific">Oppiella nova</name>
    <dbReference type="NCBI Taxonomy" id="334625"/>
    <lineage>
        <taxon>Eukaryota</taxon>
        <taxon>Metazoa</taxon>
        <taxon>Ecdysozoa</taxon>
        <taxon>Arthropoda</taxon>
        <taxon>Chelicerata</taxon>
        <taxon>Arachnida</taxon>
        <taxon>Acari</taxon>
        <taxon>Acariformes</taxon>
        <taxon>Sarcoptiformes</taxon>
        <taxon>Oribatida</taxon>
        <taxon>Brachypylina</taxon>
        <taxon>Oppioidea</taxon>
        <taxon>Oppiidae</taxon>
        <taxon>Oppiella</taxon>
    </lineage>
</organism>
<dbReference type="AlphaFoldDB" id="A0A7R9LA52"/>
<dbReference type="SUPFAM" id="SSF53474">
    <property type="entry name" value="alpha/beta-Hydrolases"/>
    <property type="match status" value="1"/>
</dbReference>
<dbReference type="GO" id="GO:0019915">
    <property type="term" value="P:lipid storage"/>
    <property type="evidence" value="ECO:0007669"/>
    <property type="project" value="InterPro"/>
</dbReference>
<comment type="catalytic activity">
    <reaction evidence="8">
        <text>a cholesterol ester + H2O = cholesterol + a fatty acid + H(+)</text>
        <dbReference type="Rhea" id="RHEA:36403"/>
        <dbReference type="ChEBI" id="CHEBI:15377"/>
        <dbReference type="ChEBI" id="CHEBI:15378"/>
        <dbReference type="ChEBI" id="CHEBI:16113"/>
        <dbReference type="ChEBI" id="CHEBI:17002"/>
        <dbReference type="ChEBI" id="CHEBI:28868"/>
        <dbReference type="EC" id="3.1.1.13"/>
    </reaction>
    <physiologicalReaction direction="left-to-right" evidence="8">
        <dbReference type="Rhea" id="RHEA:36404"/>
    </physiologicalReaction>
</comment>
<evidence type="ECO:0000256" key="3">
    <source>
        <dbReference type="ARBA" id="ARBA00019242"/>
    </source>
</evidence>
<dbReference type="InterPro" id="IPR029058">
    <property type="entry name" value="AB_hydrolase_fold"/>
</dbReference>
<comment type="subcellular location">
    <subcellularLocation>
        <location evidence="1">Lipid droplet</location>
    </subcellularLocation>
</comment>
<dbReference type="PANTHER" id="PTHR13390">
    <property type="entry name" value="LIPASE"/>
    <property type="match status" value="1"/>
</dbReference>
<evidence type="ECO:0000256" key="6">
    <source>
        <dbReference type="ARBA" id="ARBA00031924"/>
    </source>
</evidence>
<evidence type="ECO:0000256" key="1">
    <source>
        <dbReference type="ARBA" id="ARBA00004502"/>
    </source>
</evidence>
<evidence type="ECO:0000256" key="4">
    <source>
        <dbReference type="ARBA" id="ARBA00022677"/>
    </source>
</evidence>
<dbReference type="EMBL" id="OC914857">
    <property type="protein sequence ID" value="CAD7636899.1"/>
    <property type="molecule type" value="Genomic_DNA"/>
</dbReference>
<dbReference type="GO" id="GO:0005811">
    <property type="term" value="C:lipid droplet"/>
    <property type="evidence" value="ECO:0007669"/>
    <property type="project" value="UniProtKB-SubCell"/>
</dbReference>
<reference evidence="9" key="1">
    <citation type="submission" date="2020-11" db="EMBL/GenBank/DDBJ databases">
        <authorList>
            <person name="Tran Van P."/>
        </authorList>
    </citation>
    <scope>NUCLEOTIDE SEQUENCE</scope>
</reference>
<name>A0A7R9LA52_9ACAR</name>
<gene>
    <name evidence="9" type="ORF">ONB1V03_LOCUS491</name>
</gene>
<dbReference type="Pfam" id="PF10230">
    <property type="entry name" value="LIDHydrolase"/>
    <property type="match status" value="1"/>
</dbReference>
<dbReference type="EC" id="3.1.1.13" evidence="7"/>
<dbReference type="Gene3D" id="3.40.50.1820">
    <property type="entry name" value="alpha/beta hydrolase"/>
    <property type="match status" value="1"/>
</dbReference>
<keyword evidence="5" id="KW-0378">Hydrolase</keyword>
<evidence type="ECO:0000313" key="10">
    <source>
        <dbReference type="Proteomes" id="UP000728032"/>
    </source>
</evidence>
<evidence type="ECO:0000313" key="9">
    <source>
        <dbReference type="EMBL" id="CAD7636899.1"/>
    </source>
</evidence>
<keyword evidence="10" id="KW-1185">Reference proteome</keyword>
<dbReference type="Proteomes" id="UP000728032">
    <property type="component" value="Unassembled WGS sequence"/>
</dbReference>
<accession>A0A7R9LA52</accession>
<dbReference type="OrthoDB" id="448051at2759"/>